<dbReference type="SUPFAM" id="SSF81995">
    <property type="entry name" value="beta-sandwich domain of Sec23/24"/>
    <property type="match status" value="1"/>
</dbReference>
<gene>
    <name evidence="2" type="ORF">CUMW_286750</name>
</gene>
<evidence type="ECO:0000313" key="2">
    <source>
        <dbReference type="EMBL" id="GAY33359.1"/>
    </source>
</evidence>
<dbReference type="EMBL" id="BDQV01006998">
    <property type="protein sequence ID" value="GAY33359.1"/>
    <property type="molecule type" value="Genomic_DNA"/>
</dbReference>
<sequence length="143" mass="16392">FLVQRNHREIFGVPPPPPSQSMTTISPGMDQPNGDPRRIPRPEPSSSSATSDFIVMDKGHCSPRYMRCTIGQQYDNPLSKKFNDVVDEMRRERCSYLRPRSCQEGDLSGMFSSKMIEDKNPNGPSYFEFLVQIHREIQKKPSL</sequence>
<evidence type="ECO:0000313" key="3">
    <source>
        <dbReference type="Proteomes" id="UP000236630"/>
    </source>
</evidence>
<name>A0A2H5MZG4_CITUN</name>
<dbReference type="Proteomes" id="UP000236630">
    <property type="component" value="Unassembled WGS sequence"/>
</dbReference>
<dbReference type="GO" id="GO:0008270">
    <property type="term" value="F:zinc ion binding"/>
    <property type="evidence" value="ECO:0007669"/>
    <property type="project" value="TreeGrafter"/>
</dbReference>
<protein>
    <submittedName>
        <fullName evidence="2">Uncharacterized protein</fullName>
    </submittedName>
</protein>
<dbReference type="Gene3D" id="3.40.20.10">
    <property type="entry name" value="Severin"/>
    <property type="match status" value="1"/>
</dbReference>
<comment type="caution">
    <text evidence="2">The sequence shown here is derived from an EMBL/GenBank/DDBJ whole genome shotgun (WGS) entry which is preliminary data.</text>
</comment>
<dbReference type="AlphaFoldDB" id="A0A2H5MZG4"/>
<dbReference type="GO" id="GO:0090110">
    <property type="term" value="P:COPII-coated vesicle cargo loading"/>
    <property type="evidence" value="ECO:0007669"/>
    <property type="project" value="TreeGrafter"/>
</dbReference>
<dbReference type="InterPro" id="IPR036180">
    <property type="entry name" value="Gelsolin-like_dom_sf"/>
</dbReference>
<dbReference type="GO" id="GO:0030127">
    <property type="term" value="C:COPII vesicle coat"/>
    <property type="evidence" value="ECO:0007669"/>
    <property type="project" value="TreeGrafter"/>
</dbReference>
<dbReference type="InterPro" id="IPR029006">
    <property type="entry name" value="ADF-H/Gelsolin-like_dom_sf"/>
</dbReference>
<reference evidence="2 3" key="1">
    <citation type="journal article" date="2017" name="Front. Genet.">
        <title>Draft sequencing of the heterozygous diploid genome of Satsuma (Citrus unshiu Marc.) using a hybrid assembly approach.</title>
        <authorList>
            <person name="Shimizu T."/>
            <person name="Tanizawa Y."/>
            <person name="Mochizuki T."/>
            <person name="Nagasaki H."/>
            <person name="Yoshioka T."/>
            <person name="Toyoda A."/>
            <person name="Fujiyama A."/>
            <person name="Kaminuma E."/>
            <person name="Nakamura Y."/>
        </authorList>
    </citation>
    <scope>NUCLEOTIDE SEQUENCE [LARGE SCALE GENOMIC DNA]</scope>
    <source>
        <strain evidence="3">cv. Miyagawa wase</strain>
    </source>
</reference>
<keyword evidence="3" id="KW-1185">Reference proteome</keyword>
<dbReference type="SUPFAM" id="SSF82754">
    <property type="entry name" value="C-terminal, gelsolin-like domain of Sec23/24"/>
    <property type="match status" value="1"/>
</dbReference>
<dbReference type="STRING" id="55188.A0A2H5MZG4"/>
<proteinExistence type="predicted"/>
<evidence type="ECO:0000256" key="1">
    <source>
        <dbReference type="SAM" id="MobiDB-lite"/>
    </source>
</evidence>
<dbReference type="InterPro" id="IPR050550">
    <property type="entry name" value="SEC23_SEC24_subfamily"/>
</dbReference>
<feature type="compositionally biased region" description="Basic and acidic residues" evidence="1">
    <location>
        <begin position="1"/>
        <end position="10"/>
    </location>
</feature>
<dbReference type="PANTHER" id="PTHR13803:SF4">
    <property type="entry name" value="SECRETORY 24CD, ISOFORM C"/>
    <property type="match status" value="1"/>
</dbReference>
<accession>A0A2H5MZG4</accession>
<dbReference type="GO" id="GO:0000149">
    <property type="term" value="F:SNARE binding"/>
    <property type="evidence" value="ECO:0007669"/>
    <property type="project" value="TreeGrafter"/>
</dbReference>
<organism evidence="2 3">
    <name type="scientific">Citrus unshiu</name>
    <name type="common">Satsuma mandarin</name>
    <name type="synonym">Citrus nobilis var. unshiu</name>
    <dbReference type="NCBI Taxonomy" id="55188"/>
    <lineage>
        <taxon>Eukaryota</taxon>
        <taxon>Viridiplantae</taxon>
        <taxon>Streptophyta</taxon>
        <taxon>Embryophyta</taxon>
        <taxon>Tracheophyta</taxon>
        <taxon>Spermatophyta</taxon>
        <taxon>Magnoliopsida</taxon>
        <taxon>eudicotyledons</taxon>
        <taxon>Gunneridae</taxon>
        <taxon>Pentapetalae</taxon>
        <taxon>rosids</taxon>
        <taxon>malvids</taxon>
        <taxon>Sapindales</taxon>
        <taxon>Rutaceae</taxon>
        <taxon>Aurantioideae</taxon>
        <taxon>Citrus</taxon>
    </lineage>
</organism>
<feature type="region of interest" description="Disordered" evidence="1">
    <location>
        <begin position="1"/>
        <end position="51"/>
    </location>
</feature>
<feature type="non-terminal residue" evidence="2">
    <location>
        <position position="1"/>
    </location>
</feature>
<dbReference type="PANTHER" id="PTHR13803">
    <property type="entry name" value="SEC24-RELATED PROTEIN"/>
    <property type="match status" value="1"/>
</dbReference>
<dbReference type="GO" id="GO:0070971">
    <property type="term" value="C:endoplasmic reticulum exit site"/>
    <property type="evidence" value="ECO:0007669"/>
    <property type="project" value="TreeGrafter"/>
</dbReference>